<protein>
    <submittedName>
        <fullName evidence="7">Methyl-accepting chemotaxis protein</fullName>
    </submittedName>
</protein>
<dbReference type="PANTHER" id="PTHR32089">
    <property type="entry name" value="METHYL-ACCEPTING CHEMOTAXIS PROTEIN MCPB"/>
    <property type="match status" value="1"/>
</dbReference>
<sequence length="546" mass="57966">MISLYSVAEVITGSLGVVASIGSVGRSAPTENDVGDESEREASAASPGGDGPGEGRTDEPSNGSTADSPAAMLMENERLADAIPLCVFVLGPDHEVRIWNREAETLCGTPREEVVGTTEVSVAFYQDGRRAKTLADKVVDAPETAAEEYGVNRSEGVRYTRYEDTSTMKNARGEEVEIWFTATPVYDDDGTFLGVVEMVQDRSDLVAEQRAVESLVGEVNGTLSAIGDGDLGARASFEDAEDVLDRELLDVIDATNEMAAGLESVVRGVGSRTEALVDDIEETAETTEDIRSITGEQREDIRQVVNEMGTLSANMEEVAASAQQVSSAANQAKSAAEVGQEAGTRASTATEEMIDTGQNLVDQIETLESHIESIVDVVDVIADVADQTNLLALNANIEAARVGADGSGFEVVADEVKSLAEETRSHTEEITERIDRVQSQTETTVDAVEDSNEQIHEASDQIADAITSLTEIADAVDEVANGIEEVASANDQQAATVEEVTSLAETVEGSAEEVDESVKRVADTAASQKQTVRELADRVHELSDPS</sequence>
<gene>
    <name evidence="7" type="ORF">ACFQE1_05070</name>
</gene>
<feature type="domain" description="HAMP" evidence="6">
    <location>
        <begin position="210"/>
        <end position="267"/>
    </location>
</feature>
<keyword evidence="1 3" id="KW-0807">Transducer</keyword>
<evidence type="ECO:0000256" key="2">
    <source>
        <dbReference type="ARBA" id="ARBA00029447"/>
    </source>
</evidence>
<name>A0ABD5RWD0_9EURY</name>
<evidence type="ECO:0000313" key="7">
    <source>
        <dbReference type="EMBL" id="MFC6723759.1"/>
    </source>
</evidence>
<organism evidence="7 8">
    <name type="scientific">Halobium palmae</name>
    <dbReference type="NCBI Taxonomy" id="1776492"/>
    <lineage>
        <taxon>Archaea</taxon>
        <taxon>Methanobacteriati</taxon>
        <taxon>Methanobacteriota</taxon>
        <taxon>Stenosarchaea group</taxon>
        <taxon>Halobacteria</taxon>
        <taxon>Halobacteriales</taxon>
        <taxon>Haloferacaceae</taxon>
        <taxon>Halobium</taxon>
    </lineage>
</organism>
<accession>A0ABD5RWD0</accession>
<evidence type="ECO:0000256" key="1">
    <source>
        <dbReference type="ARBA" id="ARBA00023224"/>
    </source>
</evidence>
<dbReference type="EMBL" id="JBHSWU010000043">
    <property type="protein sequence ID" value="MFC6723759.1"/>
    <property type="molecule type" value="Genomic_DNA"/>
</dbReference>
<dbReference type="InterPro" id="IPR004090">
    <property type="entry name" value="Chemotax_Me-accpt_rcpt"/>
</dbReference>
<dbReference type="InterPro" id="IPR000014">
    <property type="entry name" value="PAS"/>
</dbReference>
<dbReference type="SUPFAM" id="SSF55785">
    <property type="entry name" value="PYP-like sensor domain (PAS domain)"/>
    <property type="match status" value="1"/>
</dbReference>
<feature type="region of interest" description="Disordered" evidence="4">
    <location>
        <begin position="25"/>
        <end position="68"/>
    </location>
</feature>
<feature type="compositionally biased region" description="Basic and acidic residues" evidence="4">
    <location>
        <begin position="531"/>
        <end position="546"/>
    </location>
</feature>
<dbReference type="CDD" id="cd00130">
    <property type="entry name" value="PAS"/>
    <property type="match status" value="1"/>
</dbReference>
<keyword evidence="8" id="KW-1185">Reference proteome</keyword>
<dbReference type="GO" id="GO:0007165">
    <property type="term" value="P:signal transduction"/>
    <property type="evidence" value="ECO:0007669"/>
    <property type="project" value="UniProtKB-KW"/>
</dbReference>
<evidence type="ECO:0000256" key="4">
    <source>
        <dbReference type="SAM" id="MobiDB-lite"/>
    </source>
</evidence>
<dbReference type="Proteomes" id="UP001596328">
    <property type="component" value="Unassembled WGS sequence"/>
</dbReference>
<dbReference type="Gene3D" id="3.30.450.20">
    <property type="entry name" value="PAS domain"/>
    <property type="match status" value="1"/>
</dbReference>
<dbReference type="SMART" id="SM00283">
    <property type="entry name" value="MA"/>
    <property type="match status" value="1"/>
</dbReference>
<proteinExistence type="inferred from homology"/>
<dbReference type="SUPFAM" id="SSF58104">
    <property type="entry name" value="Methyl-accepting chemotaxis protein (MCP) signaling domain"/>
    <property type="match status" value="1"/>
</dbReference>
<reference evidence="7 8" key="1">
    <citation type="journal article" date="2019" name="Int. J. Syst. Evol. Microbiol.">
        <title>The Global Catalogue of Microorganisms (GCM) 10K type strain sequencing project: providing services to taxonomists for standard genome sequencing and annotation.</title>
        <authorList>
            <consortium name="The Broad Institute Genomics Platform"/>
            <consortium name="The Broad Institute Genome Sequencing Center for Infectious Disease"/>
            <person name="Wu L."/>
            <person name="Ma J."/>
        </authorList>
    </citation>
    <scope>NUCLEOTIDE SEQUENCE [LARGE SCALE GENOMIC DNA]</scope>
    <source>
        <strain evidence="7 8">NBRC 111368</strain>
    </source>
</reference>
<evidence type="ECO:0000313" key="8">
    <source>
        <dbReference type="Proteomes" id="UP001596328"/>
    </source>
</evidence>
<dbReference type="InterPro" id="IPR013767">
    <property type="entry name" value="PAS_fold"/>
</dbReference>
<feature type="domain" description="Methyl-accepting transducer" evidence="5">
    <location>
        <begin position="272"/>
        <end position="508"/>
    </location>
</feature>
<dbReference type="InterPro" id="IPR035965">
    <property type="entry name" value="PAS-like_dom_sf"/>
</dbReference>
<dbReference type="Pfam" id="PF00015">
    <property type="entry name" value="MCPsignal"/>
    <property type="match status" value="1"/>
</dbReference>
<dbReference type="InterPro" id="IPR004089">
    <property type="entry name" value="MCPsignal_dom"/>
</dbReference>
<dbReference type="AlphaFoldDB" id="A0ABD5RWD0"/>
<comment type="caution">
    <text evidence="7">The sequence shown here is derived from an EMBL/GenBank/DDBJ whole genome shotgun (WGS) entry which is preliminary data.</text>
</comment>
<comment type="similarity">
    <text evidence="2">Belongs to the methyl-accepting chemotaxis (MCP) protein family.</text>
</comment>
<feature type="region of interest" description="Disordered" evidence="4">
    <location>
        <begin position="506"/>
        <end position="546"/>
    </location>
</feature>
<dbReference type="PANTHER" id="PTHR32089:SF112">
    <property type="entry name" value="LYSOZYME-LIKE PROTEIN-RELATED"/>
    <property type="match status" value="1"/>
</dbReference>
<evidence type="ECO:0000256" key="3">
    <source>
        <dbReference type="PROSITE-ProRule" id="PRU00284"/>
    </source>
</evidence>
<dbReference type="InterPro" id="IPR003660">
    <property type="entry name" value="HAMP_dom"/>
</dbReference>
<dbReference type="Pfam" id="PF00989">
    <property type="entry name" value="PAS"/>
    <property type="match status" value="1"/>
</dbReference>
<dbReference type="PRINTS" id="PR00260">
    <property type="entry name" value="CHEMTRNSDUCR"/>
</dbReference>
<evidence type="ECO:0000259" key="5">
    <source>
        <dbReference type="PROSITE" id="PS50111"/>
    </source>
</evidence>
<evidence type="ECO:0000259" key="6">
    <source>
        <dbReference type="PROSITE" id="PS50885"/>
    </source>
</evidence>
<dbReference type="PROSITE" id="PS50111">
    <property type="entry name" value="CHEMOTAXIS_TRANSDUC_2"/>
    <property type="match status" value="1"/>
</dbReference>
<dbReference type="Gene3D" id="1.10.287.950">
    <property type="entry name" value="Methyl-accepting chemotaxis protein"/>
    <property type="match status" value="1"/>
</dbReference>
<dbReference type="PROSITE" id="PS50885">
    <property type="entry name" value="HAMP"/>
    <property type="match status" value="1"/>
</dbReference>